<dbReference type="eggNOG" id="COG0457">
    <property type="taxonomic scope" value="Bacteria"/>
</dbReference>
<organism evidence="1 2">
    <name type="scientific">Phormidium nigroviride PCC 7112</name>
    <dbReference type="NCBI Taxonomy" id="179408"/>
    <lineage>
        <taxon>Bacteria</taxon>
        <taxon>Bacillati</taxon>
        <taxon>Cyanobacteriota</taxon>
        <taxon>Cyanophyceae</taxon>
        <taxon>Oscillatoriophycideae</taxon>
        <taxon>Oscillatoriales</taxon>
        <taxon>Oscillatoriaceae</taxon>
        <taxon>Phormidium</taxon>
    </lineage>
</organism>
<reference evidence="1 2" key="1">
    <citation type="submission" date="2012-05" db="EMBL/GenBank/DDBJ databases">
        <title>Finished chromosome of genome of Oscillatoria sp. PCC 7112.</title>
        <authorList>
            <consortium name="US DOE Joint Genome Institute"/>
            <person name="Gugger M."/>
            <person name="Coursin T."/>
            <person name="Rippka R."/>
            <person name="Tandeau De Marsac N."/>
            <person name="Huntemann M."/>
            <person name="Wei C.-L."/>
            <person name="Han J."/>
            <person name="Detter J.C."/>
            <person name="Han C."/>
            <person name="Tapia R."/>
            <person name="Davenport K."/>
            <person name="Daligault H."/>
            <person name="Erkkila T."/>
            <person name="Gu W."/>
            <person name="Munk A.C.C."/>
            <person name="Teshima H."/>
            <person name="Xu Y."/>
            <person name="Chain P."/>
            <person name="Chen A."/>
            <person name="Krypides N."/>
            <person name="Mavromatis K."/>
            <person name="Markowitz V."/>
            <person name="Szeto E."/>
            <person name="Ivanova N."/>
            <person name="Mikhailova N."/>
            <person name="Ovchinnikova G."/>
            <person name="Pagani I."/>
            <person name="Pati A."/>
            <person name="Goodwin L."/>
            <person name="Peters L."/>
            <person name="Pitluck S."/>
            <person name="Woyke T."/>
            <person name="Kerfeld C."/>
        </authorList>
    </citation>
    <scope>NUCLEOTIDE SEQUENCE [LARGE SCALE GENOMIC DNA]</scope>
    <source>
        <strain evidence="1 2">PCC 7112</strain>
    </source>
</reference>
<dbReference type="OrthoDB" id="9954956at2"/>
<dbReference type="AlphaFoldDB" id="K9VT33"/>
<dbReference type="RefSeq" id="WP_015179596.1">
    <property type="nucleotide sequence ID" value="NC_019729.1"/>
</dbReference>
<dbReference type="Proteomes" id="UP000010478">
    <property type="component" value="Chromosome"/>
</dbReference>
<dbReference type="HOGENOM" id="CLU_2509498_0_0_3"/>
<name>K9VT33_9CYAN</name>
<proteinExistence type="predicted"/>
<dbReference type="EMBL" id="CP003614">
    <property type="protein sequence ID" value="AFZ10400.1"/>
    <property type="molecule type" value="Genomic_DNA"/>
</dbReference>
<protein>
    <submittedName>
        <fullName evidence="1">Uncharacterized protein</fullName>
    </submittedName>
</protein>
<evidence type="ECO:0000313" key="2">
    <source>
        <dbReference type="Proteomes" id="UP000010478"/>
    </source>
</evidence>
<keyword evidence="2" id="KW-1185">Reference proteome</keyword>
<accession>K9VT33</accession>
<sequence length="85" mass="9706">MAKGDSHNRVRIKVVDVGRSGNPEYAEYTQAQIEEFRSTIVTVLTRNLMPTSDDFVETVLGASLACHYWRKDLSFVVLLNKLYKI</sequence>
<gene>
    <name evidence="1" type="ORF">Osc7112_6221</name>
</gene>
<dbReference type="KEGG" id="oni:Osc7112_6221"/>
<evidence type="ECO:0000313" key="1">
    <source>
        <dbReference type="EMBL" id="AFZ10400.1"/>
    </source>
</evidence>
<dbReference type="STRING" id="179408.Osc7112_6221"/>